<reference evidence="1 2" key="1">
    <citation type="submission" date="2016-08" db="EMBL/GenBank/DDBJ databases">
        <authorList>
            <person name="Seilhamer J.J."/>
        </authorList>
    </citation>
    <scope>NUCLEOTIDE SEQUENCE [LARGE SCALE GENOMIC DNA]</scope>
    <source>
        <strain evidence="1">M3/6</strain>
    </source>
</reference>
<protein>
    <submittedName>
        <fullName evidence="1">Uncharacterized protein</fullName>
    </submittedName>
</protein>
<dbReference type="EMBL" id="LT605205">
    <property type="protein sequence ID" value="SCD19901.1"/>
    <property type="molecule type" value="Genomic_DNA"/>
</dbReference>
<accession>A0A1R3SWI2</accession>
<dbReference type="AlphaFoldDB" id="A0A1R3SWI2"/>
<evidence type="ECO:0000313" key="2">
    <source>
        <dbReference type="Proteomes" id="UP000187464"/>
    </source>
</evidence>
<name>A0A1R3SWI2_9BACT</name>
<sequence length="66" mass="7797">MDIQFVSDKRGKLKAVQLSLKEWRNIEKKLEAYELSESIKAGYKEMERIESGELKVKSFEDFINEL</sequence>
<keyword evidence="2" id="KW-1185">Reference proteome</keyword>
<dbReference type="STRING" id="1642647.PSM36_1076"/>
<gene>
    <name evidence="1" type="ORF">PSM36_1076</name>
</gene>
<proteinExistence type="predicted"/>
<dbReference type="KEGG" id="psac:PSM36_1076"/>
<evidence type="ECO:0000313" key="1">
    <source>
        <dbReference type="EMBL" id="SCD19901.1"/>
    </source>
</evidence>
<dbReference type="RefSeq" id="WP_139298073.1">
    <property type="nucleotide sequence ID" value="NZ_LT605205.1"/>
</dbReference>
<dbReference type="Proteomes" id="UP000187464">
    <property type="component" value="Chromosome I"/>
</dbReference>
<organism evidence="1 2">
    <name type="scientific">Proteiniphilum saccharofermentans</name>
    <dbReference type="NCBI Taxonomy" id="1642647"/>
    <lineage>
        <taxon>Bacteria</taxon>
        <taxon>Pseudomonadati</taxon>
        <taxon>Bacteroidota</taxon>
        <taxon>Bacteroidia</taxon>
        <taxon>Bacteroidales</taxon>
        <taxon>Dysgonomonadaceae</taxon>
        <taxon>Proteiniphilum</taxon>
    </lineage>
</organism>